<reference evidence="1" key="1">
    <citation type="submission" date="2023-05" db="EMBL/GenBank/DDBJ databases">
        <authorList>
            <person name="Stuckert A."/>
        </authorList>
    </citation>
    <scope>NUCLEOTIDE SEQUENCE</scope>
</reference>
<accession>A0ABN9CPS4</accession>
<keyword evidence="2" id="KW-1185">Reference proteome</keyword>
<comment type="caution">
    <text evidence="1">The sequence shown here is derived from an EMBL/GenBank/DDBJ whole genome shotgun (WGS) entry which is preliminary data.</text>
</comment>
<name>A0ABN9CPS4_9NEOB</name>
<sequence>MGLVTLCTVPITLTIEEFHREIISFITRGRLTTHGAPGQLGIMGPLCPCPNSKKPMKKVPGASHGAPY</sequence>
<dbReference type="EMBL" id="CATNWA010011556">
    <property type="protein sequence ID" value="CAI9561973.1"/>
    <property type="molecule type" value="Genomic_DNA"/>
</dbReference>
<dbReference type="Proteomes" id="UP001162483">
    <property type="component" value="Unassembled WGS sequence"/>
</dbReference>
<proteinExistence type="predicted"/>
<organism evidence="1 2">
    <name type="scientific">Staurois parvus</name>
    <dbReference type="NCBI Taxonomy" id="386267"/>
    <lineage>
        <taxon>Eukaryota</taxon>
        <taxon>Metazoa</taxon>
        <taxon>Chordata</taxon>
        <taxon>Craniata</taxon>
        <taxon>Vertebrata</taxon>
        <taxon>Euteleostomi</taxon>
        <taxon>Amphibia</taxon>
        <taxon>Batrachia</taxon>
        <taxon>Anura</taxon>
        <taxon>Neobatrachia</taxon>
        <taxon>Ranoidea</taxon>
        <taxon>Ranidae</taxon>
        <taxon>Staurois</taxon>
    </lineage>
</organism>
<evidence type="ECO:0000313" key="1">
    <source>
        <dbReference type="EMBL" id="CAI9561973.1"/>
    </source>
</evidence>
<protein>
    <submittedName>
        <fullName evidence="1">Uncharacterized protein</fullName>
    </submittedName>
</protein>
<evidence type="ECO:0000313" key="2">
    <source>
        <dbReference type="Proteomes" id="UP001162483"/>
    </source>
</evidence>
<gene>
    <name evidence="1" type="ORF">SPARVUS_LOCUS5531844</name>
</gene>